<proteinExistence type="predicted"/>
<dbReference type="SUPFAM" id="SSF56219">
    <property type="entry name" value="DNase I-like"/>
    <property type="match status" value="1"/>
</dbReference>
<dbReference type="EMBL" id="DF144950">
    <property type="protein sequence ID" value="GAA57677.1"/>
    <property type="molecule type" value="Genomic_DNA"/>
</dbReference>
<dbReference type="InterPro" id="IPR005135">
    <property type="entry name" value="Endo/exonuclease/phosphatase"/>
</dbReference>
<dbReference type="Gene3D" id="3.60.10.10">
    <property type="entry name" value="Endonuclease/exonuclease/phosphatase"/>
    <property type="match status" value="1"/>
</dbReference>
<evidence type="ECO:0000259" key="1">
    <source>
        <dbReference type="Pfam" id="PF03372"/>
    </source>
</evidence>
<dbReference type="AlphaFoldDB" id="G7YXJ7"/>
<name>G7YXJ7_CLOSI</name>
<dbReference type="InterPro" id="IPR036691">
    <property type="entry name" value="Endo/exonu/phosph_ase_sf"/>
</dbReference>
<protein>
    <recommendedName>
        <fullName evidence="1">Endonuclease/exonuclease/phosphatase domain-containing protein</fullName>
    </recommendedName>
</protein>
<organism evidence="2 3">
    <name type="scientific">Clonorchis sinensis</name>
    <name type="common">Chinese liver fluke</name>
    <dbReference type="NCBI Taxonomy" id="79923"/>
    <lineage>
        <taxon>Eukaryota</taxon>
        <taxon>Metazoa</taxon>
        <taxon>Spiralia</taxon>
        <taxon>Lophotrochozoa</taxon>
        <taxon>Platyhelminthes</taxon>
        <taxon>Trematoda</taxon>
        <taxon>Digenea</taxon>
        <taxon>Opisthorchiida</taxon>
        <taxon>Opisthorchiata</taxon>
        <taxon>Opisthorchiidae</taxon>
        <taxon>Clonorchis</taxon>
    </lineage>
</organism>
<evidence type="ECO:0000313" key="2">
    <source>
        <dbReference type="EMBL" id="GAA57677.1"/>
    </source>
</evidence>
<dbReference type="Pfam" id="PF03372">
    <property type="entry name" value="Exo_endo_phos"/>
    <property type="match status" value="1"/>
</dbReference>
<sequence length="383" mass="42595">MENLTACPHKMERERSFFRNIHTCLLNPDATCDPATLEKASILIDTIAVEICQRTECWHQVLVFNAPSRIPLEHTKAAILTACAHNPRAIIAVAQPSLIYVTEIWLPVETLDTAVSIPAYNIHRCDRRNSRGGNRAIYSKSEIRATPIDDSGLEGISEAIWISIEQTKRPVLVGCIYLPPTPSPASITELSRIISAAHSLPPSPKFVLGDFNLPDISWSPTSGPTRYASLLAQLSVESRSQTVRRPTRGLHTFDLMFSDEGQLAMAAVGQRFPSSDYCVVSRDAFRSQVTQVGDKQSSPLPIISGIIRGNMLGPIIFLLDINDVFHAVSQVQFDRLDDANSAVSPDVMFWFLIFRSYSFHTVDYLFSSSRKPSRKYEPNAYSA</sequence>
<dbReference type="PANTHER" id="PTHR33395:SF22">
    <property type="entry name" value="REVERSE TRANSCRIPTASE DOMAIN-CONTAINING PROTEIN"/>
    <property type="match status" value="1"/>
</dbReference>
<dbReference type="Proteomes" id="UP000008909">
    <property type="component" value="Unassembled WGS sequence"/>
</dbReference>
<keyword evidence="3" id="KW-1185">Reference proteome</keyword>
<dbReference type="GO" id="GO:0003824">
    <property type="term" value="F:catalytic activity"/>
    <property type="evidence" value="ECO:0007669"/>
    <property type="project" value="InterPro"/>
</dbReference>
<reference evidence="2" key="1">
    <citation type="journal article" date="2011" name="Genome Biol.">
        <title>The draft genome of the carcinogenic human liver fluke Clonorchis sinensis.</title>
        <authorList>
            <person name="Wang X."/>
            <person name="Chen W."/>
            <person name="Huang Y."/>
            <person name="Sun J."/>
            <person name="Men J."/>
            <person name="Liu H."/>
            <person name="Luo F."/>
            <person name="Guo L."/>
            <person name="Lv X."/>
            <person name="Deng C."/>
            <person name="Zhou C."/>
            <person name="Fan Y."/>
            <person name="Li X."/>
            <person name="Huang L."/>
            <person name="Hu Y."/>
            <person name="Liang C."/>
            <person name="Hu X."/>
            <person name="Xu J."/>
            <person name="Yu X."/>
        </authorList>
    </citation>
    <scope>NUCLEOTIDE SEQUENCE [LARGE SCALE GENOMIC DNA]</scope>
    <source>
        <strain evidence="2">Henan</strain>
    </source>
</reference>
<reference key="2">
    <citation type="submission" date="2011-10" db="EMBL/GenBank/DDBJ databases">
        <title>The genome and transcriptome sequence of Clonorchis sinensis provide insights into the carcinogenic liver fluke.</title>
        <authorList>
            <person name="Wang X."/>
            <person name="Huang Y."/>
            <person name="Chen W."/>
            <person name="Liu H."/>
            <person name="Guo L."/>
            <person name="Chen Y."/>
            <person name="Luo F."/>
            <person name="Zhou W."/>
            <person name="Sun J."/>
            <person name="Mao Q."/>
            <person name="Liang P."/>
            <person name="Zhou C."/>
            <person name="Tian Y."/>
            <person name="Men J."/>
            <person name="Lv X."/>
            <person name="Huang L."/>
            <person name="Zhou J."/>
            <person name="Hu Y."/>
            <person name="Li R."/>
            <person name="Zhang F."/>
            <person name="Lei H."/>
            <person name="Li X."/>
            <person name="Hu X."/>
            <person name="Liang C."/>
            <person name="Xu J."/>
            <person name="Wu Z."/>
            <person name="Yu X."/>
        </authorList>
    </citation>
    <scope>NUCLEOTIDE SEQUENCE</scope>
    <source>
        <strain>Henan</strain>
    </source>
</reference>
<accession>G7YXJ7</accession>
<dbReference type="PANTHER" id="PTHR33395">
    <property type="entry name" value="TRANSCRIPTASE, PUTATIVE-RELATED-RELATED"/>
    <property type="match status" value="1"/>
</dbReference>
<gene>
    <name evidence="2" type="ORF">CLF_113065</name>
</gene>
<evidence type="ECO:0000313" key="3">
    <source>
        <dbReference type="Proteomes" id="UP000008909"/>
    </source>
</evidence>
<feature type="domain" description="Endonuclease/exonuclease/phosphatase" evidence="1">
    <location>
        <begin position="97"/>
        <end position="293"/>
    </location>
</feature>